<dbReference type="EMBL" id="JASVDS010000002">
    <property type="protein sequence ID" value="MDL5031966.1"/>
    <property type="molecule type" value="Genomic_DNA"/>
</dbReference>
<dbReference type="RefSeq" id="WP_285982070.1">
    <property type="nucleotide sequence ID" value="NZ_JASVDS010000002.1"/>
</dbReference>
<dbReference type="InterPro" id="IPR008927">
    <property type="entry name" value="6-PGluconate_DH-like_C_sf"/>
</dbReference>
<keyword evidence="10" id="KW-1185">Reference proteome</keyword>
<comment type="pathway">
    <text evidence="1">Cofactor biosynthesis; (R)-pantothenate biosynthesis; (R)-pantoate from 3-methyl-2-oxobutanoate: step 2/2.</text>
</comment>
<evidence type="ECO:0000256" key="4">
    <source>
        <dbReference type="ARBA" id="ARBA00022655"/>
    </source>
</evidence>
<name>A0ABT7LGI2_9BURK</name>
<evidence type="ECO:0000256" key="3">
    <source>
        <dbReference type="ARBA" id="ARBA00019465"/>
    </source>
</evidence>
<feature type="domain" description="Ketopantoate reductase C-terminal" evidence="8">
    <location>
        <begin position="201"/>
        <end position="321"/>
    </location>
</feature>
<dbReference type="InterPro" id="IPR013332">
    <property type="entry name" value="KPR_N"/>
</dbReference>
<dbReference type="Pfam" id="PF08546">
    <property type="entry name" value="ApbA_C"/>
    <property type="match status" value="1"/>
</dbReference>
<dbReference type="InterPro" id="IPR013328">
    <property type="entry name" value="6PGD_dom2"/>
</dbReference>
<dbReference type="NCBIfam" id="NF005089">
    <property type="entry name" value="PRK06522.1-4"/>
    <property type="match status" value="1"/>
</dbReference>
<evidence type="ECO:0000256" key="6">
    <source>
        <dbReference type="ARBA" id="ARBA00048793"/>
    </source>
</evidence>
<keyword evidence="9" id="KW-0560">Oxidoreductase</keyword>
<organism evidence="9 10">
    <name type="scientific">Roseateles subflavus</name>
    <dbReference type="NCBI Taxonomy" id="3053353"/>
    <lineage>
        <taxon>Bacteria</taxon>
        <taxon>Pseudomonadati</taxon>
        <taxon>Pseudomonadota</taxon>
        <taxon>Betaproteobacteria</taxon>
        <taxon>Burkholderiales</taxon>
        <taxon>Sphaerotilaceae</taxon>
        <taxon>Roseateles</taxon>
    </lineage>
</organism>
<accession>A0ABT7LGI2</accession>
<dbReference type="SUPFAM" id="SSF51735">
    <property type="entry name" value="NAD(P)-binding Rossmann-fold domains"/>
    <property type="match status" value="1"/>
</dbReference>
<reference evidence="9 10" key="1">
    <citation type="submission" date="2023-06" db="EMBL/GenBank/DDBJ databases">
        <title>Pelomonas sp. APW6 16S ribosomal RNA gene genome sequencing and assembly.</title>
        <authorList>
            <person name="Woo H."/>
        </authorList>
    </citation>
    <scope>NUCLEOTIDE SEQUENCE [LARGE SCALE GENOMIC DNA]</scope>
    <source>
        <strain evidence="9 10">APW6</strain>
    </source>
</reference>
<dbReference type="PANTHER" id="PTHR21708:SF45">
    <property type="entry name" value="2-DEHYDROPANTOATE 2-REDUCTASE"/>
    <property type="match status" value="1"/>
</dbReference>
<gene>
    <name evidence="9" type="ORF">QRD43_08590</name>
</gene>
<evidence type="ECO:0000313" key="10">
    <source>
        <dbReference type="Proteomes" id="UP001238603"/>
    </source>
</evidence>
<evidence type="ECO:0000256" key="1">
    <source>
        <dbReference type="ARBA" id="ARBA00004994"/>
    </source>
</evidence>
<dbReference type="EC" id="1.1.1.169" evidence="2"/>
<evidence type="ECO:0000313" key="9">
    <source>
        <dbReference type="EMBL" id="MDL5031966.1"/>
    </source>
</evidence>
<comment type="catalytic activity">
    <reaction evidence="6">
        <text>(R)-pantoate + NADP(+) = 2-dehydropantoate + NADPH + H(+)</text>
        <dbReference type="Rhea" id="RHEA:16233"/>
        <dbReference type="ChEBI" id="CHEBI:11561"/>
        <dbReference type="ChEBI" id="CHEBI:15378"/>
        <dbReference type="ChEBI" id="CHEBI:15980"/>
        <dbReference type="ChEBI" id="CHEBI:57783"/>
        <dbReference type="ChEBI" id="CHEBI:58349"/>
        <dbReference type="EC" id="1.1.1.169"/>
    </reaction>
</comment>
<evidence type="ECO:0000256" key="2">
    <source>
        <dbReference type="ARBA" id="ARBA00013014"/>
    </source>
</evidence>
<dbReference type="GO" id="GO:0008677">
    <property type="term" value="F:2-dehydropantoate 2-reductase activity"/>
    <property type="evidence" value="ECO:0007669"/>
    <property type="project" value="UniProtKB-EC"/>
</dbReference>
<dbReference type="SUPFAM" id="SSF48179">
    <property type="entry name" value="6-phosphogluconate dehydrogenase C-terminal domain-like"/>
    <property type="match status" value="1"/>
</dbReference>
<dbReference type="InterPro" id="IPR036291">
    <property type="entry name" value="NAD(P)-bd_dom_sf"/>
</dbReference>
<dbReference type="Gene3D" id="1.10.1040.10">
    <property type="entry name" value="N-(1-d-carboxylethyl)-l-norvaline Dehydrogenase, domain 2"/>
    <property type="match status" value="1"/>
</dbReference>
<evidence type="ECO:0000259" key="8">
    <source>
        <dbReference type="Pfam" id="PF08546"/>
    </source>
</evidence>
<protein>
    <recommendedName>
        <fullName evidence="3">2-dehydropantoate 2-reductase</fullName>
        <ecNumber evidence="2">1.1.1.169</ecNumber>
    </recommendedName>
    <alternativeName>
        <fullName evidence="5">Ketopantoate reductase</fullName>
    </alternativeName>
</protein>
<sequence length="339" mass="35921">MKFAIVGAGAIGGLLGTRLALAGHTVTFIARNRNLAAINAEGFRLIEEDGSTRHAPAGEHLRAVQRMAEAGPQEVVLLTVKAHQLADLLAELPALIGPQTLVVSMINGLPWWYFQGLAGPHEGRVLESVDPGGALALAIPSAQVIGSIVYPAAQLEAPGVVRLIEGNRFSLGELDGSRSERIEALAQVLMQAGFKAPVSRDIRSELWVKLWGNLSFNPISALTHATLEDICRFPLSRELAARMMTEAQAVGEQLGVQFKISLDKRIAGAEAVGAHKTSMLQDVEAGRALELEALLGAVVELARITGTPSPNLDAVYALTRLLGQTLQAQGGRLAVQPLA</sequence>
<feature type="domain" description="Ketopantoate reductase N-terminal" evidence="7">
    <location>
        <begin position="4"/>
        <end position="175"/>
    </location>
</feature>
<evidence type="ECO:0000256" key="5">
    <source>
        <dbReference type="ARBA" id="ARBA00032024"/>
    </source>
</evidence>
<proteinExistence type="predicted"/>
<dbReference type="PANTHER" id="PTHR21708">
    <property type="entry name" value="PROBABLE 2-DEHYDROPANTOATE 2-REDUCTASE"/>
    <property type="match status" value="1"/>
</dbReference>
<keyword evidence="4" id="KW-0566">Pantothenate biosynthesis</keyword>
<dbReference type="Gene3D" id="3.40.50.720">
    <property type="entry name" value="NAD(P)-binding Rossmann-like Domain"/>
    <property type="match status" value="1"/>
</dbReference>
<evidence type="ECO:0000259" key="7">
    <source>
        <dbReference type="Pfam" id="PF02558"/>
    </source>
</evidence>
<dbReference type="Proteomes" id="UP001238603">
    <property type="component" value="Unassembled WGS sequence"/>
</dbReference>
<comment type="caution">
    <text evidence="9">The sequence shown here is derived from an EMBL/GenBank/DDBJ whole genome shotgun (WGS) entry which is preliminary data.</text>
</comment>
<dbReference type="Pfam" id="PF02558">
    <property type="entry name" value="ApbA"/>
    <property type="match status" value="1"/>
</dbReference>
<dbReference type="InterPro" id="IPR051402">
    <property type="entry name" value="KPR-Related"/>
</dbReference>
<dbReference type="InterPro" id="IPR013752">
    <property type="entry name" value="KPA_reductase"/>
</dbReference>